<evidence type="ECO:0000313" key="2">
    <source>
        <dbReference type="EMBL" id="PPQ81862.1"/>
    </source>
</evidence>
<dbReference type="STRING" id="93625.A0A409WTP4"/>
<evidence type="ECO:0000256" key="1">
    <source>
        <dbReference type="SAM" id="MobiDB-lite"/>
    </source>
</evidence>
<keyword evidence="3" id="KW-1185">Reference proteome</keyword>
<protein>
    <submittedName>
        <fullName evidence="2">Uncharacterized protein</fullName>
    </submittedName>
</protein>
<organism evidence="2 3">
    <name type="scientific">Psilocybe cyanescens</name>
    <dbReference type="NCBI Taxonomy" id="93625"/>
    <lineage>
        <taxon>Eukaryota</taxon>
        <taxon>Fungi</taxon>
        <taxon>Dikarya</taxon>
        <taxon>Basidiomycota</taxon>
        <taxon>Agaricomycotina</taxon>
        <taxon>Agaricomycetes</taxon>
        <taxon>Agaricomycetidae</taxon>
        <taxon>Agaricales</taxon>
        <taxon>Agaricineae</taxon>
        <taxon>Strophariaceae</taxon>
        <taxon>Psilocybe</taxon>
    </lineage>
</organism>
<reference evidence="2 3" key="1">
    <citation type="journal article" date="2018" name="Evol. Lett.">
        <title>Horizontal gene cluster transfer increased hallucinogenic mushroom diversity.</title>
        <authorList>
            <person name="Reynolds H.T."/>
            <person name="Vijayakumar V."/>
            <person name="Gluck-Thaler E."/>
            <person name="Korotkin H.B."/>
            <person name="Matheny P.B."/>
            <person name="Slot J.C."/>
        </authorList>
    </citation>
    <scope>NUCLEOTIDE SEQUENCE [LARGE SCALE GENOMIC DNA]</scope>
    <source>
        <strain evidence="2 3">2631</strain>
    </source>
</reference>
<feature type="compositionally biased region" description="Low complexity" evidence="1">
    <location>
        <begin position="191"/>
        <end position="221"/>
    </location>
</feature>
<dbReference type="OrthoDB" id="3265734at2759"/>
<gene>
    <name evidence="2" type="ORF">CVT25_013462</name>
</gene>
<feature type="region of interest" description="Disordered" evidence="1">
    <location>
        <begin position="139"/>
        <end position="223"/>
    </location>
</feature>
<feature type="compositionally biased region" description="Low complexity" evidence="1">
    <location>
        <begin position="150"/>
        <end position="162"/>
    </location>
</feature>
<dbReference type="EMBL" id="NHYD01003205">
    <property type="protein sequence ID" value="PPQ81862.1"/>
    <property type="molecule type" value="Genomic_DNA"/>
</dbReference>
<accession>A0A409WTP4</accession>
<dbReference type="InParanoid" id="A0A409WTP4"/>
<sequence length="364" mass="39541">MSAQIFFIDDRNPGMSYISAQGENSSWSQEENVLEFNQTATWTDREQASVSIPFNGTAISVWGTLSGSVAGPVLTSYQVDGLPIINVENSSLVDEPQFQVMFYQSPGLKPGMHNLLITNMANGSLFRFDFVKVVPQNDTFNSDVRPPPTSSSTSTEVDSSTPISSTFSLDRDTFSVPTSSHITSPHPPSSSDPTTSTTLMATSDSTDTSSSPTTSTGNTSTAMQSSNAFNHVRIAPILWFYFAGDRGGREAEEGEINFSDVRKDISVTFLPSVGTSSEDLQPFELPKSDLHADGAGLHLTNEVSRHELSPSNDPFASSQDVTLERSVWSPEPTKRAARGISRINGFRQSPPKYNSGLFYHLDPV</sequence>
<evidence type="ECO:0000313" key="3">
    <source>
        <dbReference type="Proteomes" id="UP000283269"/>
    </source>
</evidence>
<dbReference type="Proteomes" id="UP000283269">
    <property type="component" value="Unassembled WGS sequence"/>
</dbReference>
<dbReference type="AlphaFoldDB" id="A0A409WTP4"/>
<feature type="compositionally biased region" description="Low complexity" evidence="1">
    <location>
        <begin position="175"/>
        <end position="184"/>
    </location>
</feature>
<dbReference type="Gene3D" id="2.60.120.260">
    <property type="entry name" value="Galactose-binding domain-like"/>
    <property type="match status" value="1"/>
</dbReference>
<comment type="caution">
    <text evidence="2">The sequence shown here is derived from an EMBL/GenBank/DDBJ whole genome shotgun (WGS) entry which is preliminary data.</text>
</comment>
<name>A0A409WTP4_PSICY</name>
<proteinExistence type="predicted"/>